<evidence type="ECO:0000256" key="2">
    <source>
        <dbReference type="ARBA" id="ARBA00004567"/>
    </source>
</evidence>
<evidence type="ECO:0000256" key="22">
    <source>
        <dbReference type="SAM" id="MobiDB-lite"/>
    </source>
</evidence>
<keyword evidence="9" id="KW-0808">Transferase</keyword>
<reference evidence="23" key="1">
    <citation type="submission" date="2020-11" db="EMBL/GenBank/DDBJ databases">
        <authorList>
            <person name="Tran Van P."/>
        </authorList>
    </citation>
    <scope>NUCLEOTIDE SEQUENCE</scope>
</reference>
<evidence type="ECO:0000256" key="1">
    <source>
        <dbReference type="ARBA" id="ARBA00004138"/>
    </source>
</evidence>
<dbReference type="Gene3D" id="3.30.1610.10">
    <property type="entry name" value="Peptidase S59, nucleoporin"/>
    <property type="match status" value="1"/>
</dbReference>
<keyword evidence="19" id="KW-0539">Nucleus</keyword>
<dbReference type="GO" id="GO:0008139">
    <property type="term" value="F:nuclear localization sequence binding"/>
    <property type="evidence" value="ECO:0007669"/>
    <property type="project" value="TreeGrafter"/>
</dbReference>
<dbReference type="OrthoDB" id="3797628at2759"/>
<feature type="compositionally biased region" description="Low complexity" evidence="22">
    <location>
        <begin position="629"/>
        <end position="642"/>
    </location>
</feature>
<evidence type="ECO:0000256" key="17">
    <source>
        <dbReference type="ARBA" id="ARBA00023069"/>
    </source>
</evidence>
<keyword evidence="17" id="KW-0966">Cell projection</keyword>
<dbReference type="FunFam" id="3.30.200.20:FF:000579">
    <property type="entry name" value="cyclin-dependent kinase 20"/>
    <property type="match status" value="1"/>
</dbReference>
<evidence type="ECO:0000256" key="6">
    <source>
        <dbReference type="ARBA" id="ARBA00013472"/>
    </source>
</evidence>
<comment type="subcellular location">
    <subcellularLocation>
        <location evidence="1">Cell projection</location>
        <location evidence="1">Cilium</location>
    </subcellularLocation>
    <subcellularLocation>
        <location evidence="3">Nucleus membrane</location>
        <topology evidence="3">Peripheral membrane protein</topology>
        <orientation evidence="3">Nucleoplasmic side</orientation>
    </subcellularLocation>
    <subcellularLocation>
        <location evidence="2">Nucleus</location>
        <location evidence="2">Nuclear pore complex</location>
    </subcellularLocation>
</comment>
<dbReference type="FunFam" id="1.10.510.10:FF:000624">
    <property type="entry name" value="Mitogen-activated protein kinase"/>
    <property type="match status" value="1"/>
</dbReference>
<evidence type="ECO:0000256" key="19">
    <source>
        <dbReference type="ARBA" id="ARBA00023242"/>
    </source>
</evidence>
<dbReference type="GO" id="GO:0004693">
    <property type="term" value="F:cyclin-dependent protein serine/threonine kinase activity"/>
    <property type="evidence" value="ECO:0007669"/>
    <property type="project" value="UniProtKB-EC"/>
</dbReference>
<dbReference type="FunFam" id="1.10.10.2360:FF:000001">
    <property type="entry name" value="Nuclear pore complex protein Nup98-Nup96"/>
    <property type="match status" value="1"/>
</dbReference>
<feature type="region of interest" description="Disordered" evidence="22">
    <location>
        <begin position="404"/>
        <end position="497"/>
    </location>
</feature>
<dbReference type="InterPro" id="IPR011009">
    <property type="entry name" value="Kinase-like_dom_sf"/>
</dbReference>
<comment type="catalytic activity">
    <reaction evidence="21">
        <text>L-seryl-[protein] + ATP = O-phospho-L-seryl-[protein] + ADP + H(+)</text>
        <dbReference type="Rhea" id="RHEA:17989"/>
        <dbReference type="Rhea" id="RHEA-COMP:9863"/>
        <dbReference type="Rhea" id="RHEA-COMP:11604"/>
        <dbReference type="ChEBI" id="CHEBI:15378"/>
        <dbReference type="ChEBI" id="CHEBI:29999"/>
        <dbReference type="ChEBI" id="CHEBI:30616"/>
        <dbReference type="ChEBI" id="CHEBI:83421"/>
        <dbReference type="ChEBI" id="CHEBI:456216"/>
        <dbReference type="EC" id="2.7.11.22"/>
    </reaction>
</comment>
<feature type="region of interest" description="Disordered" evidence="22">
    <location>
        <begin position="2121"/>
        <end position="2160"/>
    </location>
</feature>
<evidence type="ECO:0000256" key="9">
    <source>
        <dbReference type="ARBA" id="ARBA00022679"/>
    </source>
</evidence>
<gene>
    <name evidence="23" type="ORF">CTOB1V02_LOCUS952</name>
</gene>
<feature type="compositionally biased region" description="Polar residues" evidence="22">
    <location>
        <begin position="439"/>
        <end position="457"/>
    </location>
</feature>
<dbReference type="GO" id="GO:0005524">
    <property type="term" value="F:ATP binding"/>
    <property type="evidence" value="ECO:0007669"/>
    <property type="project" value="UniProtKB-UniRule"/>
</dbReference>
<feature type="compositionally biased region" description="Low complexity" evidence="22">
    <location>
        <begin position="413"/>
        <end position="423"/>
    </location>
</feature>
<dbReference type="InterPro" id="IPR036903">
    <property type="entry name" value="Nup98_auto-Pept-S59_dom_sf"/>
</dbReference>
<keyword evidence="7" id="KW-0813">Transport</keyword>
<evidence type="ECO:0000256" key="20">
    <source>
        <dbReference type="ARBA" id="ARBA00047811"/>
    </source>
</evidence>
<dbReference type="CDD" id="cd07832">
    <property type="entry name" value="STKc_CCRK"/>
    <property type="match status" value="1"/>
</dbReference>
<organism evidence="23">
    <name type="scientific">Cyprideis torosa</name>
    <dbReference type="NCBI Taxonomy" id="163714"/>
    <lineage>
        <taxon>Eukaryota</taxon>
        <taxon>Metazoa</taxon>
        <taxon>Ecdysozoa</taxon>
        <taxon>Arthropoda</taxon>
        <taxon>Crustacea</taxon>
        <taxon>Oligostraca</taxon>
        <taxon>Ostracoda</taxon>
        <taxon>Podocopa</taxon>
        <taxon>Podocopida</taxon>
        <taxon>Cytherocopina</taxon>
        <taxon>Cytheroidea</taxon>
        <taxon>Cytherideidae</taxon>
        <taxon>Cyprideis</taxon>
    </lineage>
</organism>
<proteinExistence type="inferred from homology"/>
<dbReference type="PROSITE" id="PS51434">
    <property type="entry name" value="NUP_C"/>
    <property type="match status" value="1"/>
</dbReference>
<feature type="compositionally biased region" description="Pro residues" evidence="22">
    <location>
        <begin position="482"/>
        <end position="491"/>
    </location>
</feature>
<feature type="region of interest" description="Disordered" evidence="22">
    <location>
        <begin position="550"/>
        <end position="578"/>
    </location>
</feature>
<feature type="compositionally biased region" description="Basic and acidic residues" evidence="22">
    <location>
        <begin position="1025"/>
        <end position="1037"/>
    </location>
</feature>
<dbReference type="EMBL" id="OB660127">
    <property type="protein sequence ID" value="CAD7222956.1"/>
    <property type="molecule type" value="Genomic_DNA"/>
</dbReference>
<evidence type="ECO:0000256" key="11">
    <source>
        <dbReference type="ARBA" id="ARBA00022777"/>
    </source>
</evidence>
<name>A0A7R8W5A5_9CRUS</name>
<dbReference type="PROSITE" id="PS50011">
    <property type="entry name" value="PROTEIN_KINASE_DOM"/>
    <property type="match status" value="1"/>
</dbReference>
<evidence type="ECO:0000256" key="12">
    <source>
        <dbReference type="ARBA" id="ARBA00022813"/>
    </source>
</evidence>
<dbReference type="InterPro" id="IPR000719">
    <property type="entry name" value="Prot_kinase_dom"/>
</dbReference>
<dbReference type="InterPro" id="IPR048002">
    <property type="entry name" value="CDK20-like_STKc"/>
</dbReference>
<evidence type="ECO:0000256" key="13">
    <source>
        <dbReference type="ARBA" id="ARBA00022816"/>
    </source>
</evidence>
<dbReference type="GO" id="GO:0017056">
    <property type="term" value="F:structural constituent of nuclear pore"/>
    <property type="evidence" value="ECO:0007669"/>
    <property type="project" value="InterPro"/>
</dbReference>
<keyword evidence="12" id="KW-0068">Autocatalytic cleavage</keyword>
<dbReference type="EC" id="2.7.11.22" evidence="5"/>
<feature type="region of interest" description="Disordered" evidence="22">
    <location>
        <begin position="958"/>
        <end position="1132"/>
    </location>
</feature>
<feature type="compositionally biased region" description="Basic and acidic residues" evidence="22">
    <location>
        <begin position="1048"/>
        <end position="1058"/>
    </location>
</feature>
<feature type="compositionally biased region" description="Basic and acidic residues" evidence="22">
    <location>
        <begin position="643"/>
        <end position="657"/>
    </location>
</feature>
<dbReference type="GO" id="GO:0006606">
    <property type="term" value="P:protein import into nucleus"/>
    <property type="evidence" value="ECO:0007669"/>
    <property type="project" value="TreeGrafter"/>
</dbReference>
<dbReference type="InterPro" id="IPR007230">
    <property type="entry name" value="Nup98_auto-Pept-S59_dom"/>
</dbReference>
<dbReference type="InterPro" id="IPR017441">
    <property type="entry name" value="Protein_kinase_ATP_BS"/>
</dbReference>
<evidence type="ECO:0000256" key="10">
    <source>
        <dbReference type="ARBA" id="ARBA00022741"/>
    </source>
</evidence>
<feature type="region of interest" description="Disordered" evidence="22">
    <location>
        <begin position="605"/>
        <end position="671"/>
    </location>
</feature>
<dbReference type="GO" id="GO:0051028">
    <property type="term" value="P:mRNA transport"/>
    <property type="evidence" value="ECO:0007669"/>
    <property type="project" value="UniProtKB-KW"/>
</dbReference>
<dbReference type="GO" id="GO:0031965">
    <property type="term" value="C:nuclear membrane"/>
    <property type="evidence" value="ECO:0007669"/>
    <property type="project" value="UniProtKB-SubCell"/>
</dbReference>
<evidence type="ECO:0000256" key="16">
    <source>
        <dbReference type="ARBA" id="ARBA00023010"/>
    </source>
</evidence>
<keyword evidence="13" id="KW-0509">mRNA transport</keyword>
<evidence type="ECO:0000256" key="15">
    <source>
        <dbReference type="ARBA" id="ARBA00022927"/>
    </source>
</evidence>
<keyword evidence="16" id="KW-0811">Translocation</keyword>
<dbReference type="Pfam" id="PF21240">
    <property type="entry name" value="Nup98_GLEBS"/>
    <property type="match status" value="1"/>
</dbReference>
<dbReference type="GO" id="GO:0000973">
    <property type="term" value="P:post-transcriptional tethering of RNA polymerase II gene DNA at nuclear periphery"/>
    <property type="evidence" value="ECO:0007669"/>
    <property type="project" value="TreeGrafter"/>
</dbReference>
<dbReference type="GO" id="GO:0044614">
    <property type="term" value="C:nuclear pore cytoplasmic filaments"/>
    <property type="evidence" value="ECO:0007669"/>
    <property type="project" value="TreeGrafter"/>
</dbReference>
<dbReference type="Gene3D" id="3.30.200.20">
    <property type="entry name" value="Phosphorylase Kinase, domain 1"/>
    <property type="match status" value="1"/>
</dbReference>
<feature type="compositionally biased region" description="Acidic residues" evidence="22">
    <location>
        <begin position="994"/>
        <end position="1017"/>
    </location>
</feature>
<evidence type="ECO:0000256" key="21">
    <source>
        <dbReference type="ARBA" id="ARBA00048367"/>
    </source>
</evidence>
<dbReference type="GO" id="GO:0006405">
    <property type="term" value="P:RNA export from nucleus"/>
    <property type="evidence" value="ECO:0007669"/>
    <property type="project" value="TreeGrafter"/>
</dbReference>
<dbReference type="Gene3D" id="1.10.510.10">
    <property type="entry name" value="Transferase(Phosphotransferase) domain 1"/>
    <property type="match status" value="1"/>
</dbReference>
<evidence type="ECO:0000256" key="4">
    <source>
        <dbReference type="ARBA" id="ARBA00008926"/>
    </source>
</evidence>
<feature type="compositionally biased region" description="Polar residues" evidence="22">
    <location>
        <begin position="550"/>
        <end position="560"/>
    </location>
</feature>
<dbReference type="InterPro" id="IPR021967">
    <property type="entry name" value="Nup98_C"/>
</dbReference>
<dbReference type="InterPro" id="IPR008271">
    <property type="entry name" value="Ser/Thr_kinase_AS"/>
</dbReference>
<dbReference type="Pfam" id="PF00069">
    <property type="entry name" value="Pkinase"/>
    <property type="match status" value="1"/>
</dbReference>
<dbReference type="PROSITE" id="PS00107">
    <property type="entry name" value="PROTEIN_KINASE_ATP"/>
    <property type="match status" value="1"/>
</dbReference>
<feature type="compositionally biased region" description="Gly residues" evidence="22">
    <location>
        <begin position="463"/>
        <end position="474"/>
    </location>
</feature>
<dbReference type="PANTHER" id="PTHR23198">
    <property type="entry name" value="NUCLEOPORIN"/>
    <property type="match status" value="1"/>
</dbReference>
<evidence type="ECO:0000256" key="5">
    <source>
        <dbReference type="ARBA" id="ARBA00012425"/>
    </source>
</evidence>
<accession>A0A7R8W5A5</accession>
<comment type="catalytic activity">
    <reaction evidence="20">
        <text>L-threonyl-[protein] + ATP = O-phospho-L-threonyl-[protein] + ADP + H(+)</text>
        <dbReference type="Rhea" id="RHEA:46608"/>
        <dbReference type="Rhea" id="RHEA-COMP:11060"/>
        <dbReference type="Rhea" id="RHEA-COMP:11605"/>
        <dbReference type="ChEBI" id="CHEBI:15378"/>
        <dbReference type="ChEBI" id="CHEBI:30013"/>
        <dbReference type="ChEBI" id="CHEBI:30616"/>
        <dbReference type="ChEBI" id="CHEBI:61977"/>
        <dbReference type="ChEBI" id="CHEBI:456216"/>
        <dbReference type="EC" id="2.7.11.22"/>
    </reaction>
</comment>
<evidence type="ECO:0000313" key="23">
    <source>
        <dbReference type="EMBL" id="CAD7222956.1"/>
    </source>
</evidence>
<dbReference type="Pfam" id="PF04096">
    <property type="entry name" value="Nucleoporin2"/>
    <property type="match status" value="1"/>
</dbReference>
<keyword evidence="8" id="KW-0723">Serine/threonine-protein kinase</keyword>
<keyword evidence="18" id="KW-0906">Nuclear pore complex</keyword>
<keyword evidence="11" id="KW-0418">Kinase</keyword>
<dbReference type="SUPFAM" id="SSF82215">
    <property type="entry name" value="C-terminal autoproteolytic domain of nucleoporin nup98"/>
    <property type="match status" value="1"/>
</dbReference>
<sequence length="2174" mass="233209">MFGGANKPAFGTGNTFGSTFGSNPGSSAGFSFGTSQTPAFGQKPFGSTSSFGTGGASTLFGQSTTGFGAAPQQNSLFGSTQATAQPTSTSLFGTAANASPFGQKSTTFGGGFGSTSGGGLFGQTPQQPTPSLFGQTSTMTSGGSLFGSTSTFSTAFAGTAPVGTTVKFNPPTSTDTMMKNSISSQINTRHQCITSMKEYESKSLEELRVEDYLAGRKAAQGSGLSGFGSSAQPSLFGQTQTSTAAGGGLFGAKPAGTFGTGTGAFGTTPASGSLFGTGTTTQTPAFGTGSTGAFGSGVPAFGATQGTSIFGTASTSSTGFGSTGTGFGAAAPGTSAFGTKPTLFGGTQTSTPSLGFGSGVQTGGGSLFGKPAGVSSPFGSTTSTAPSFGTGFGATGTAGGFGTGFGFGGQGTPGTFSSAPSFGSGFGAKPTNPGGLSFGQPQPSTGGLFGTLTNPSQPSLGFGTPGTGSLGLGSFGSAPPSMSTPPPPLPPLGTGSSSAVNQQLLSLALNPFGDSPLFRNFKKDTGKLAEILKPTSAVAQKNLTESSASKTYKINVQRSPVTPRPKSVSSPQNGTLSIFKGLEDEGSSVSPALFVPNHNLRRFTPSSVASANSRGGRRPRETSAFHGGSSSSVVEELLQSRLSPHDRRVTGGSEPRRPPTSPHVEGSPAAEILSESRLLSDTIDESVYIENGEEYPSGIKLTRVGYYTIPPLSELHPDAKGRVSLPGGFTVGREGYGVIHWPDPIDDLAGVDLDEIVHIRRKEVVVYPDEAKKPAVGQELNRRAEITLDEVWPLDKSDEERKYIKDPERLAKMKFQEFLERVTLRMDAVFRDYRPETGSWVFSVPHFSKYGLDDEDDEGFFMDQLSVPVGATGGVAAVNGTGGHLHQQVNGIAKRKAALTPIQEVRREASLGRRLEVEGDGGGGGVISSACCLQIPSEPVTSKQPSLERSIVREDTVCRDDTRVESVKGVGQAMEGDEDSDGLSGGMGDHLVEMEEDSESVLTDEDEEDSDEEEEEVTGAAGGVDRVRREREQKQKALESQLKALFPQEERPTLREARGNQTFRGLGGAPLPPLPPPAESPPPRPPKSARTRFSMGPSSPGGAGYLEPLPSLPKPPFPPSGPSLLLPERPPASRETGRLCKVVIPSSAKRLATPAAESRFKPRRHGLDAGATLGRSFRVGLSSAGVLACPDVALRGMNGSESTTSFTVTWRQVQTGRTKEQLCRYIQQSLEVQLFHSNMSQQSCPIVEEPVPLFHPQLGPDVFPALVDVINQIPEDFPEIKTDLEVFTLCDALWSPVSSPAEEADARTERIVRNQRLSHWLADVLASSSDATDSLTLLTQNQILRASRAALKAGNPHLAALISCSPNDRREWLQEALSSWQSSRSDALIPSDVLQLYTLMAGLPQWSSSDGRTISACEGLPWLRAYAVYLWFIGTETDGPEASVQEYHGAFSRNIARGPFRRQEETSGPLDIRYHLLKLYADRLHSLETLADPSSHRDDQMDYSLSWTLIRALRGLGHCHILPGVVASLCERFAEQLQEAGLWHWSVFVLLHLENPSRRSCSVFRYLERNVTVDDSERTRNQERFLVDSLKIPARWIHRAKRLRAKGAWDVRREASLAVAAGQFDLAHKLVMESLAPPLVIRGQRRAVLGLLEPLEAPGEAGAVDGWESGGRLLLDYYAMLDTLSDTLSAPEPLGKDFVGRLKLELSGLVNRVKDMPCGTAVHRLCQSRLLESLRSLVSRLPVPASTFLGLLAKDDLLVNGFRDGSCFSTEQLPERLLERKNTRSDTGKIIRPRQIRPRQIRPCQIRPRQIRPRQIRPRQIRPCQIRPCQIRPMEKYLPLGRIGEGAHGLVTKAREESTGEIVALKKVPLKRLQDGIPLTIFREVKALQRIDCEHVVKLIEAFPQGLGFVLVFEYMESDLAEVIRSVDLKECQIKSYMAMLLDGIAYCHRIGLLHRDLKPANLLIAADGSLKIADFGLCRIMALEDDSRGGGSKQLRPYSHQVATRWYRAPELLYGSKHYGEGVDLWAVGCIFGELLTGSPLFPGENDIDQLGVVLYVLGSPTPESWPGMTELPDYNKISFPAAKGIPIAHLAEDASDAGIQLLSSFLKYDDSKRIPAKEARNHPYLQKEFPPPCPKSQLPNMKGRRSKPPQEKEYPHDVPLSILFKDILKQPE</sequence>
<dbReference type="Gene3D" id="1.25.40.690">
    <property type="match status" value="1"/>
</dbReference>
<comment type="similarity">
    <text evidence="4">Belongs to the nucleoporin GLFG family.</text>
</comment>
<keyword evidence="10" id="KW-0547">Nucleotide-binding</keyword>
<dbReference type="PANTHER" id="PTHR23198:SF6">
    <property type="entry name" value="NUCLEAR PORE COMPLEX PROTEIN NUP98-NUP96"/>
    <property type="match status" value="1"/>
</dbReference>
<dbReference type="GO" id="GO:0034398">
    <property type="term" value="P:telomere tethering at nuclear periphery"/>
    <property type="evidence" value="ECO:0007669"/>
    <property type="project" value="TreeGrafter"/>
</dbReference>
<dbReference type="GO" id="GO:0005929">
    <property type="term" value="C:cilium"/>
    <property type="evidence" value="ECO:0007669"/>
    <property type="project" value="UniProtKB-SubCell"/>
</dbReference>
<feature type="compositionally biased region" description="Pro residues" evidence="22">
    <location>
        <begin position="1110"/>
        <end position="1121"/>
    </location>
</feature>
<feature type="compositionally biased region" description="Pro residues" evidence="22">
    <location>
        <begin position="1070"/>
        <end position="1086"/>
    </location>
</feature>
<keyword evidence="14" id="KW-0067">ATP-binding</keyword>
<evidence type="ECO:0000256" key="7">
    <source>
        <dbReference type="ARBA" id="ARBA00022448"/>
    </source>
</evidence>
<dbReference type="Pfam" id="PF12110">
    <property type="entry name" value="Nup96"/>
    <property type="match status" value="1"/>
</dbReference>
<evidence type="ECO:0000256" key="3">
    <source>
        <dbReference type="ARBA" id="ARBA00004620"/>
    </source>
</evidence>
<dbReference type="SUPFAM" id="SSF56112">
    <property type="entry name" value="Protein kinase-like (PK-like)"/>
    <property type="match status" value="1"/>
</dbReference>
<dbReference type="InterPro" id="IPR037665">
    <property type="entry name" value="Nucleoporin_S59-like"/>
</dbReference>
<dbReference type="GO" id="GO:0003723">
    <property type="term" value="F:RNA binding"/>
    <property type="evidence" value="ECO:0007669"/>
    <property type="project" value="TreeGrafter"/>
</dbReference>
<dbReference type="Gene3D" id="1.10.10.2360">
    <property type="match status" value="1"/>
</dbReference>
<keyword evidence="15" id="KW-0653">Protein transport</keyword>
<evidence type="ECO:0000256" key="14">
    <source>
        <dbReference type="ARBA" id="ARBA00022840"/>
    </source>
</evidence>
<dbReference type="SMART" id="SM00220">
    <property type="entry name" value="S_TKc"/>
    <property type="match status" value="1"/>
</dbReference>
<feature type="compositionally biased region" description="Polar residues" evidence="22">
    <location>
        <begin position="567"/>
        <end position="576"/>
    </location>
</feature>
<evidence type="ECO:0000256" key="8">
    <source>
        <dbReference type="ARBA" id="ARBA00022527"/>
    </source>
</evidence>
<keyword evidence="17" id="KW-0969">Cilium</keyword>
<dbReference type="PROSITE" id="PS00108">
    <property type="entry name" value="PROTEIN_KINASE_ST"/>
    <property type="match status" value="1"/>
</dbReference>
<evidence type="ECO:0000256" key="18">
    <source>
        <dbReference type="ARBA" id="ARBA00023132"/>
    </source>
</evidence>
<protein>
    <recommendedName>
        <fullName evidence="6">Nuclear pore complex protein Nup98-Nup96</fullName>
        <ecNumber evidence="5">2.7.11.22</ecNumber>
    </recommendedName>
</protein>